<dbReference type="RefSeq" id="WP_090351230.1">
    <property type="nucleotide sequence ID" value="NZ_LT629751.1"/>
</dbReference>
<dbReference type="GO" id="GO:0046872">
    <property type="term" value="F:metal ion binding"/>
    <property type="evidence" value="ECO:0007669"/>
    <property type="project" value="UniProtKB-KW"/>
</dbReference>
<dbReference type="STRING" id="1392877.SAMN05216221_3729"/>
<dbReference type="Gene3D" id="3.55.10.10">
    <property type="entry name" value="Archease domain"/>
    <property type="match status" value="1"/>
</dbReference>
<dbReference type="OrthoDB" id="9788587at2"/>
<dbReference type="InterPro" id="IPR002804">
    <property type="entry name" value="Archease"/>
</dbReference>
<evidence type="ECO:0000256" key="3">
    <source>
        <dbReference type="ARBA" id="ARBA00022723"/>
    </source>
</evidence>
<protein>
    <submittedName>
        <fullName evidence="6">SHS2 domain-containing protein</fullName>
    </submittedName>
</protein>
<dbReference type="GO" id="GO:0008033">
    <property type="term" value="P:tRNA processing"/>
    <property type="evidence" value="ECO:0007669"/>
    <property type="project" value="UniProtKB-KW"/>
</dbReference>
<dbReference type="InterPro" id="IPR023572">
    <property type="entry name" value="Archease_dom"/>
</dbReference>
<dbReference type="InterPro" id="IPR036820">
    <property type="entry name" value="Archease_dom_sf"/>
</dbReference>
<sequence>MPWQTFPHEADIGVRGSGATLEEAFAGAALALTAAICDPASVMPKQSLTIDCAAPDLELLLVDWLNALIYRMATRHLLFSRFEIRIDGTRLHASAWGEAVDVARHQPAAEAKGVSFCELKVCQQADGSWLAQAVVDV</sequence>
<reference evidence="7" key="1">
    <citation type="submission" date="2016-10" db="EMBL/GenBank/DDBJ databases">
        <authorList>
            <person name="Varghese N."/>
            <person name="Submissions S."/>
        </authorList>
    </citation>
    <scope>NUCLEOTIDE SEQUENCE [LARGE SCALE GENOMIC DNA]</scope>
    <source>
        <strain evidence="7">KCTC 32247</strain>
    </source>
</reference>
<comment type="similarity">
    <text evidence="1">Belongs to the archease family.</text>
</comment>
<gene>
    <name evidence="6" type="ORF">SAMN05216221_3729</name>
</gene>
<keyword evidence="4" id="KW-0106">Calcium</keyword>
<dbReference type="PANTHER" id="PTHR12682:SF11">
    <property type="entry name" value="PROTEIN ARCHEASE"/>
    <property type="match status" value="1"/>
</dbReference>
<evidence type="ECO:0000256" key="4">
    <source>
        <dbReference type="ARBA" id="ARBA00022837"/>
    </source>
</evidence>
<evidence type="ECO:0000313" key="7">
    <source>
        <dbReference type="Proteomes" id="UP000243359"/>
    </source>
</evidence>
<evidence type="ECO:0000313" key="6">
    <source>
        <dbReference type="EMBL" id="SDT18734.1"/>
    </source>
</evidence>
<dbReference type="AlphaFoldDB" id="A0A1H1YBJ5"/>
<dbReference type="EMBL" id="LT629751">
    <property type="protein sequence ID" value="SDT18734.1"/>
    <property type="molecule type" value="Genomic_DNA"/>
</dbReference>
<dbReference type="Pfam" id="PF01951">
    <property type="entry name" value="Archease"/>
    <property type="match status" value="1"/>
</dbReference>
<name>A0A1H1YBJ5_9PSED</name>
<feature type="domain" description="Archease" evidence="5">
    <location>
        <begin position="3"/>
        <end position="137"/>
    </location>
</feature>
<accession>A0A1H1YBJ5</accession>
<evidence type="ECO:0000256" key="2">
    <source>
        <dbReference type="ARBA" id="ARBA00022694"/>
    </source>
</evidence>
<dbReference type="Proteomes" id="UP000243359">
    <property type="component" value="Chromosome I"/>
</dbReference>
<keyword evidence="3" id="KW-0479">Metal-binding</keyword>
<evidence type="ECO:0000256" key="1">
    <source>
        <dbReference type="ARBA" id="ARBA00007963"/>
    </source>
</evidence>
<dbReference type="PANTHER" id="PTHR12682">
    <property type="entry name" value="ARCHEASE"/>
    <property type="match status" value="1"/>
</dbReference>
<keyword evidence="7" id="KW-1185">Reference proteome</keyword>
<keyword evidence="2" id="KW-0819">tRNA processing</keyword>
<dbReference type="SUPFAM" id="SSF69819">
    <property type="entry name" value="MTH1598-like"/>
    <property type="match status" value="1"/>
</dbReference>
<evidence type="ECO:0000259" key="5">
    <source>
        <dbReference type="Pfam" id="PF01951"/>
    </source>
</evidence>
<organism evidence="6 7">
    <name type="scientific">Pseudomonas oryzae</name>
    <dbReference type="NCBI Taxonomy" id="1392877"/>
    <lineage>
        <taxon>Bacteria</taxon>
        <taxon>Pseudomonadati</taxon>
        <taxon>Pseudomonadota</taxon>
        <taxon>Gammaproteobacteria</taxon>
        <taxon>Pseudomonadales</taxon>
        <taxon>Pseudomonadaceae</taxon>
        <taxon>Pseudomonas</taxon>
    </lineage>
</organism>
<proteinExistence type="inferred from homology"/>